<accession>A0A382WBQ3</accession>
<proteinExistence type="predicted"/>
<protein>
    <recommendedName>
        <fullName evidence="3">SMP-30/Gluconolactonase/LRE-like region domain-containing protein</fullName>
    </recommendedName>
</protein>
<dbReference type="PROSITE" id="PS51125">
    <property type="entry name" value="NHL"/>
    <property type="match status" value="3"/>
</dbReference>
<dbReference type="AlphaFoldDB" id="A0A382WBQ3"/>
<feature type="non-terminal residue" evidence="2">
    <location>
        <position position="1"/>
    </location>
</feature>
<keyword evidence="1" id="KW-0677">Repeat</keyword>
<dbReference type="PANTHER" id="PTHR24104:SF25">
    <property type="entry name" value="PROTEIN LIN-41"/>
    <property type="match status" value="1"/>
</dbReference>
<evidence type="ECO:0000256" key="1">
    <source>
        <dbReference type="ARBA" id="ARBA00022737"/>
    </source>
</evidence>
<dbReference type="InterPro" id="IPR011042">
    <property type="entry name" value="6-blade_b-propeller_TolB-like"/>
</dbReference>
<name>A0A382WBQ3_9ZZZZ</name>
<dbReference type="Pfam" id="PF01436">
    <property type="entry name" value="NHL"/>
    <property type="match status" value="2"/>
</dbReference>
<dbReference type="InterPro" id="IPR001258">
    <property type="entry name" value="NHL_repeat"/>
</dbReference>
<feature type="non-terminal residue" evidence="2">
    <location>
        <position position="278"/>
    </location>
</feature>
<evidence type="ECO:0000313" key="2">
    <source>
        <dbReference type="EMBL" id="SVD55795.1"/>
    </source>
</evidence>
<gene>
    <name evidence="2" type="ORF">METZ01_LOCUS408649</name>
</gene>
<dbReference type="EMBL" id="UINC01158316">
    <property type="protein sequence ID" value="SVD55795.1"/>
    <property type="molecule type" value="Genomic_DNA"/>
</dbReference>
<dbReference type="Gene3D" id="2.120.10.30">
    <property type="entry name" value="TolB, C-terminal domain"/>
    <property type="match status" value="3"/>
</dbReference>
<organism evidence="2">
    <name type="scientific">marine metagenome</name>
    <dbReference type="NCBI Taxonomy" id="408172"/>
    <lineage>
        <taxon>unclassified sequences</taxon>
        <taxon>metagenomes</taxon>
        <taxon>ecological metagenomes</taxon>
    </lineage>
</organism>
<dbReference type="SUPFAM" id="SSF101898">
    <property type="entry name" value="NHL repeat"/>
    <property type="match status" value="1"/>
</dbReference>
<evidence type="ECO:0008006" key="3">
    <source>
        <dbReference type="Google" id="ProtNLM"/>
    </source>
</evidence>
<dbReference type="CDD" id="cd05819">
    <property type="entry name" value="NHL"/>
    <property type="match status" value="1"/>
</dbReference>
<dbReference type="InterPro" id="IPR050952">
    <property type="entry name" value="TRIM-NHL_E3_ligases"/>
</dbReference>
<dbReference type="GO" id="GO:0008270">
    <property type="term" value="F:zinc ion binding"/>
    <property type="evidence" value="ECO:0007669"/>
    <property type="project" value="UniProtKB-KW"/>
</dbReference>
<sequence>DIGFGKENVYVLTRGGLGTWVRVLDWEDENLGTLGDASLFQSPAALLVDEDENLYVTDEANHKVVVMDKDGEHINTWGEKGSEPGQLNRPSGMSFDAEGNIVLSDAMNSRIQRFTRDGKHLQAFGGFGDGEGELNMPWGLTVDQSGDVLVADWKNDRVQRFTSEGEFKSAIGSHGTEKGEFRRPSSVAVDGHGDIYVSDWQNDRVQLFNKDERYIQSFHGNASLSRSGKQYILSNLVTLRLRAEGDFEKTQRLNAPMTVKVDDQFRLFITDFGNHRIQ</sequence>
<dbReference type="PANTHER" id="PTHR24104">
    <property type="entry name" value="E3 UBIQUITIN-PROTEIN LIGASE NHLRC1-RELATED"/>
    <property type="match status" value="1"/>
</dbReference>
<reference evidence="2" key="1">
    <citation type="submission" date="2018-05" db="EMBL/GenBank/DDBJ databases">
        <authorList>
            <person name="Lanie J.A."/>
            <person name="Ng W.-L."/>
            <person name="Kazmierczak K.M."/>
            <person name="Andrzejewski T.M."/>
            <person name="Davidsen T.M."/>
            <person name="Wayne K.J."/>
            <person name="Tettelin H."/>
            <person name="Glass J.I."/>
            <person name="Rusch D."/>
            <person name="Podicherti R."/>
            <person name="Tsui H.-C.T."/>
            <person name="Winkler M.E."/>
        </authorList>
    </citation>
    <scope>NUCLEOTIDE SEQUENCE</scope>
</reference>